<gene>
    <name evidence="1" type="ORF">DXB16_11080</name>
</gene>
<dbReference type="SUPFAM" id="SSF102114">
    <property type="entry name" value="Radical SAM enzymes"/>
    <property type="match status" value="1"/>
</dbReference>
<dbReference type="GO" id="GO:0003824">
    <property type="term" value="F:catalytic activity"/>
    <property type="evidence" value="ECO:0007669"/>
    <property type="project" value="InterPro"/>
</dbReference>
<dbReference type="InterPro" id="IPR029063">
    <property type="entry name" value="SAM-dependent_MTases_sf"/>
</dbReference>
<dbReference type="InterPro" id="IPR007197">
    <property type="entry name" value="rSAM"/>
</dbReference>
<comment type="caution">
    <text evidence="1">The sequence shown here is derived from an EMBL/GenBank/DDBJ whole genome shotgun (WGS) entry which is preliminary data.</text>
</comment>
<dbReference type="AlphaFoldDB" id="A0A3E5G9D6"/>
<proteinExistence type="predicted"/>
<dbReference type="SUPFAM" id="SSF53335">
    <property type="entry name" value="S-adenosyl-L-methionine-dependent methyltransferases"/>
    <property type="match status" value="1"/>
</dbReference>
<name>A0A3E5G9D6_9FIRM</name>
<dbReference type="EMBL" id="QSVN01000013">
    <property type="protein sequence ID" value="RGO31122.1"/>
    <property type="molecule type" value="Genomic_DNA"/>
</dbReference>
<dbReference type="Proteomes" id="UP000261285">
    <property type="component" value="Unassembled WGS sequence"/>
</dbReference>
<reference evidence="1 2" key="1">
    <citation type="submission" date="2018-08" db="EMBL/GenBank/DDBJ databases">
        <title>A genome reference for cultivated species of the human gut microbiota.</title>
        <authorList>
            <person name="Zou Y."/>
            <person name="Xue W."/>
            <person name="Luo G."/>
        </authorList>
    </citation>
    <scope>NUCLEOTIDE SEQUENCE [LARGE SCALE GENOMIC DNA]</scope>
    <source>
        <strain evidence="1 2">OM02-16</strain>
    </source>
</reference>
<evidence type="ECO:0008006" key="3">
    <source>
        <dbReference type="Google" id="ProtNLM"/>
    </source>
</evidence>
<protein>
    <recommendedName>
        <fullName evidence="3">Radical SAM protein</fullName>
    </recommendedName>
</protein>
<sequence>MRRSLIVEDILLIEPAYKNKYPPIGLMKIAYFHRYIMHDYVRFAKGRLPEGLENKKWDRVYVTTLFTFEWENTKKALQYALSVVKPGGKVFTGGILATLRPEWIAKEFPTVINNTGLLNHEGTLGLKGEECIDTLPLDYGILDDIKDEYKYPAEDAYFTYMTRGCGMNCTFCAVKTLEPTYEPYVSISDSIKRIDKEFGPKRDLLLMDNNVLRSPKFDQIIDEIKALGFEKGATFVNPKTGKTVVRHVDFNQGLDAFLLNEHKAQRLGELAIKPARIAFDHIEDEDVYVRAITLCARAGIDHMSNYLLYNGEDFTGKGHSYHADTPEDLFYRMHLTMELGENLTEELGRKIAIFSFPMRYIPLDNDQRGFIGANWNAKYLRALQCMLIPTQGKGIQGRSFFEADFGKTAEDFVMYLAMPERLLNKRGHFVERKDEPKFEREIRYTQWSENRHLIDTWMKYYSMFEKDTVLEYIGCNRFSVETLDKIENEELKKLYFLYLTPSATIRVFSDCTEDTKRIISTFILEELPFMYSRIVETILSSKPGYKVIAGILENFGEKVCTDLLKKIDLFSGHDNDKLTMLIKANKSKRLVDFDFSLLQFIPYFHVSNLLSKQEEQIIMNSAYELKEAPIRKILLLHLDELKDVLIKTNGAQPGDTQIISVIEEQIKELYHQISIFEL</sequence>
<dbReference type="GO" id="GO:0051536">
    <property type="term" value="F:iron-sulfur cluster binding"/>
    <property type="evidence" value="ECO:0007669"/>
    <property type="project" value="InterPro"/>
</dbReference>
<evidence type="ECO:0000313" key="1">
    <source>
        <dbReference type="EMBL" id="RGO31122.1"/>
    </source>
</evidence>
<dbReference type="InterPro" id="IPR058240">
    <property type="entry name" value="rSAM_sf"/>
</dbReference>
<accession>A0A3E5G9D6</accession>
<dbReference type="SFLD" id="SFLDS00029">
    <property type="entry name" value="Radical_SAM"/>
    <property type="match status" value="1"/>
</dbReference>
<evidence type="ECO:0000313" key="2">
    <source>
        <dbReference type="Proteomes" id="UP000261285"/>
    </source>
</evidence>
<organism evidence="1 2">
    <name type="scientific">Dorea longicatena</name>
    <dbReference type="NCBI Taxonomy" id="88431"/>
    <lineage>
        <taxon>Bacteria</taxon>
        <taxon>Bacillati</taxon>
        <taxon>Bacillota</taxon>
        <taxon>Clostridia</taxon>
        <taxon>Lachnospirales</taxon>
        <taxon>Lachnospiraceae</taxon>
        <taxon>Dorea</taxon>
    </lineage>
</organism>